<keyword evidence="1 3" id="KW-0378">Hydrolase</keyword>
<dbReference type="AlphaFoldDB" id="A0A399CYL0"/>
<dbReference type="InterPro" id="IPR000073">
    <property type="entry name" value="AB_hydrolase_1"/>
</dbReference>
<dbReference type="PANTHER" id="PTHR43798:SF31">
    <property type="entry name" value="AB HYDROLASE SUPERFAMILY PROTEIN YCLE"/>
    <property type="match status" value="1"/>
</dbReference>
<dbReference type="GO" id="GO:0016020">
    <property type="term" value="C:membrane"/>
    <property type="evidence" value="ECO:0007669"/>
    <property type="project" value="TreeGrafter"/>
</dbReference>
<dbReference type="Pfam" id="PF12697">
    <property type="entry name" value="Abhydrolase_6"/>
    <property type="match status" value="1"/>
</dbReference>
<dbReference type="Gene3D" id="3.40.50.1820">
    <property type="entry name" value="alpha/beta hydrolase"/>
    <property type="match status" value="1"/>
</dbReference>
<dbReference type="EMBL" id="QWET01000008">
    <property type="protein sequence ID" value="RIH64845.1"/>
    <property type="molecule type" value="Genomic_DNA"/>
</dbReference>
<evidence type="ECO:0000256" key="1">
    <source>
        <dbReference type="ARBA" id="ARBA00022801"/>
    </source>
</evidence>
<accession>A0A399CYL0</accession>
<dbReference type="InterPro" id="IPR050266">
    <property type="entry name" value="AB_hydrolase_sf"/>
</dbReference>
<gene>
    <name evidence="3" type="ORF">D1164_12435</name>
</gene>
<evidence type="ECO:0000313" key="4">
    <source>
        <dbReference type="Proteomes" id="UP000266441"/>
    </source>
</evidence>
<feature type="domain" description="AB hydrolase-1" evidence="2">
    <location>
        <begin position="80"/>
        <end position="301"/>
    </location>
</feature>
<evidence type="ECO:0000313" key="3">
    <source>
        <dbReference type="EMBL" id="RIH64845.1"/>
    </source>
</evidence>
<sequence>MKKLKRYLLILLVVLVVAYLLGPKPPRPELNKNLPSLPASISNIEPYINKKEAEVNIKPDNETRIAWANDSVKERTDHCLLYLHGFSASWYEGYPAHVTFARYFGMNAYLPRLASHGVETEDALIDMTPDNLWESAKEALMVARSLGKKVIIMSTSTGGTLGLQLAADFPEYVDGLILFSPNIRINNSAAFLLSKPWGLQIGRKFNGGKYRITNEDFQSKDCQYWNCKYRMEAVVYLQQLVDVTMKKETFRKVTAPVFLGYYFKDKDNQDKTVKVDAMLKMFDQLGTSSDRKVKLAFPDAGEHVIACELTSGAVDNVIRETINFGKEVLLLDPAN</sequence>
<dbReference type="RefSeq" id="WP_119350310.1">
    <property type="nucleotide sequence ID" value="NZ_QWET01000008.1"/>
</dbReference>
<dbReference type="Proteomes" id="UP000266441">
    <property type="component" value="Unassembled WGS sequence"/>
</dbReference>
<comment type="caution">
    <text evidence="3">The sequence shown here is derived from an EMBL/GenBank/DDBJ whole genome shotgun (WGS) entry which is preliminary data.</text>
</comment>
<dbReference type="PANTHER" id="PTHR43798">
    <property type="entry name" value="MONOACYLGLYCEROL LIPASE"/>
    <property type="match status" value="1"/>
</dbReference>
<protein>
    <submittedName>
        <fullName evidence="3">Alpha/beta hydrolase</fullName>
    </submittedName>
</protein>
<evidence type="ECO:0000259" key="2">
    <source>
        <dbReference type="Pfam" id="PF12697"/>
    </source>
</evidence>
<proteinExistence type="predicted"/>
<reference evidence="3 4" key="1">
    <citation type="journal article" date="2015" name="Int. J. Syst. Evol. Microbiol.">
        <title>Mariniphaga sediminis sp. nov., isolated from coastal sediment.</title>
        <authorList>
            <person name="Wang F.Q."/>
            <person name="Shen Q.Y."/>
            <person name="Chen G.J."/>
            <person name="Du Z.J."/>
        </authorList>
    </citation>
    <scope>NUCLEOTIDE SEQUENCE [LARGE SCALE GENOMIC DNA]</scope>
    <source>
        <strain evidence="3 4">SY21</strain>
    </source>
</reference>
<dbReference type="SUPFAM" id="SSF53474">
    <property type="entry name" value="alpha/beta-Hydrolases"/>
    <property type="match status" value="1"/>
</dbReference>
<name>A0A399CYL0_9BACT</name>
<dbReference type="GO" id="GO:0016787">
    <property type="term" value="F:hydrolase activity"/>
    <property type="evidence" value="ECO:0007669"/>
    <property type="project" value="UniProtKB-KW"/>
</dbReference>
<dbReference type="InterPro" id="IPR029058">
    <property type="entry name" value="AB_hydrolase_fold"/>
</dbReference>
<keyword evidence="4" id="KW-1185">Reference proteome</keyword>
<organism evidence="3 4">
    <name type="scientific">Mariniphaga sediminis</name>
    <dbReference type="NCBI Taxonomy" id="1628158"/>
    <lineage>
        <taxon>Bacteria</taxon>
        <taxon>Pseudomonadati</taxon>
        <taxon>Bacteroidota</taxon>
        <taxon>Bacteroidia</taxon>
        <taxon>Marinilabiliales</taxon>
        <taxon>Prolixibacteraceae</taxon>
        <taxon>Mariniphaga</taxon>
    </lineage>
</organism>
<dbReference type="OrthoDB" id="5416147at2"/>